<dbReference type="PANTHER" id="PTHR47926">
    <property type="entry name" value="PENTATRICOPEPTIDE REPEAT-CONTAINING PROTEIN"/>
    <property type="match status" value="1"/>
</dbReference>
<dbReference type="GO" id="GO:0009507">
    <property type="term" value="C:chloroplast"/>
    <property type="evidence" value="ECO:0007669"/>
    <property type="project" value="UniProtKB-SubCell"/>
</dbReference>
<gene>
    <name evidence="7" type="ORF">GSCOC_T00004830001</name>
</gene>
<evidence type="ECO:0000256" key="3">
    <source>
        <dbReference type="ARBA" id="ARBA00022640"/>
    </source>
</evidence>
<organism evidence="7 8">
    <name type="scientific">Coffea canephora</name>
    <name type="common">Robusta coffee</name>
    <dbReference type="NCBI Taxonomy" id="49390"/>
    <lineage>
        <taxon>Eukaryota</taxon>
        <taxon>Viridiplantae</taxon>
        <taxon>Streptophyta</taxon>
        <taxon>Embryophyta</taxon>
        <taxon>Tracheophyta</taxon>
        <taxon>Spermatophyta</taxon>
        <taxon>Magnoliopsida</taxon>
        <taxon>eudicotyledons</taxon>
        <taxon>Gunneridae</taxon>
        <taxon>Pentapetalae</taxon>
        <taxon>asterids</taxon>
        <taxon>lamiids</taxon>
        <taxon>Gentianales</taxon>
        <taxon>Rubiaceae</taxon>
        <taxon>Ixoroideae</taxon>
        <taxon>Gardenieae complex</taxon>
        <taxon>Bertiereae - Coffeeae clade</taxon>
        <taxon>Coffeeae</taxon>
        <taxon>Coffea</taxon>
    </lineage>
</organism>
<dbReference type="GO" id="GO:0003729">
    <property type="term" value="F:mRNA binding"/>
    <property type="evidence" value="ECO:0007669"/>
    <property type="project" value="UniProtKB-ARBA"/>
</dbReference>
<comment type="subcellular location">
    <subcellularLocation>
        <location evidence="1">Plastid</location>
        <location evidence="1">Chloroplast</location>
    </subcellularLocation>
</comment>
<keyword evidence="8" id="KW-1185">Reference proteome</keyword>
<feature type="repeat" description="PPR" evidence="6">
    <location>
        <begin position="543"/>
        <end position="577"/>
    </location>
</feature>
<keyword evidence="4" id="KW-0677">Repeat</keyword>
<dbReference type="Pfam" id="PF13041">
    <property type="entry name" value="PPR_2"/>
    <property type="match status" value="1"/>
</dbReference>
<feature type="repeat" description="PPR" evidence="6">
    <location>
        <begin position="679"/>
        <end position="713"/>
    </location>
</feature>
<dbReference type="Gramene" id="CDP16989">
    <property type="protein sequence ID" value="CDP16989"/>
    <property type="gene ID" value="GSCOC_T00004830001"/>
</dbReference>
<accession>A0A068V908</accession>
<evidence type="ECO:0000256" key="5">
    <source>
        <dbReference type="ARBA" id="ARBA00022946"/>
    </source>
</evidence>
<dbReference type="FunFam" id="1.25.40.10:FF:000645">
    <property type="entry name" value="Pentatricopeptide repeat-containing protein chloroplastic"/>
    <property type="match status" value="1"/>
</dbReference>
<evidence type="ECO:0000256" key="4">
    <source>
        <dbReference type="ARBA" id="ARBA00022737"/>
    </source>
</evidence>
<feature type="repeat" description="PPR" evidence="6">
    <location>
        <begin position="441"/>
        <end position="475"/>
    </location>
</feature>
<dbReference type="InParanoid" id="A0A068V908"/>
<dbReference type="STRING" id="49390.A0A068V908"/>
<dbReference type="OMA" id="CCIADML"/>
<dbReference type="Proteomes" id="UP000295252">
    <property type="component" value="Chromosome III"/>
</dbReference>
<dbReference type="Gene3D" id="1.25.40.10">
    <property type="entry name" value="Tetratricopeptide repeat domain"/>
    <property type="match status" value="6"/>
</dbReference>
<reference evidence="8" key="1">
    <citation type="journal article" date="2014" name="Science">
        <title>The coffee genome provides insight into the convergent evolution of caffeine biosynthesis.</title>
        <authorList>
            <person name="Denoeud F."/>
            <person name="Carretero-Paulet L."/>
            <person name="Dereeper A."/>
            <person name="Droc G."/>
            <person name="Guyot R."/>
            <person name="Pietrella M."/>
            <person name="Zheng C."/>
            <person name="Alberti A."/>
            <person name="Anthony F."/>
            <person name="Aprea G."/>
            <person name="Aury J.M."/>
            <person name="Bento P."/>
            <person name="Bernard M."/>
            <person name="Bocs S."/>
            <person name="Campa C."/>
            <person name="Cenci A."/>
            <person name="Combes M.C."/>
            <person name="Crouzillat D."/>
            <person name="Da Silva C."/>
            <person name="Daddiego L."/>
            <person name="De Bellis F."/>
            <person name="Dussert S."/>
            <person name="Garsmeur O."/>
            <person name="Gayraud T."/>
            <person name="Guignon V."/>
            <person name="Jahn K."/>
            <person name="Jamilloux V."/>
            <person name="Joet T."/>
            <person name="Labadie K."/>
            <person name="Lan T."/>
            <person name="Leclercq J."/>
            <person name="Lepelley M."/>
            <person name="Leroy T."/>
            <person name="Li L.T."/>
            <person name="Librado P."/>
            <person name="Lopez L."/>
            <person name="Munoz A."/>
            <person name="Noel B."/>
            <person name="Pallavicini A."/>
            <person name="Perrotta G."/>
            <person name="Poncet V."/>
            <person name="Pot D."/>
            <person name="Priyono X."/>
            <person name="Rigoreau M."/>
            <person name="Rouard M."/>
            <person name="Rozas J."/>
            <person name="Tranchant-Dubreuil C."/>
            <person name="VanBuren R."/>
            <person name="Zhang Q."/>
            <person name="Andrade A.C."/>
            <person name="Argout X."/>
            <person name="Bertrand B."/>
            <person name="de Kochko A."/>
            <person name="Graziosi G."/>
            <person name="Henry R.J."/>
            <person name="Jayarama X."/>
            <person name="Ming R."/>
            <person name="Nagai C."/>
            <person name="Rounsley S."/>
            <person name="Sankoff D."/>
            <person name="Giuliano G."/>
            <person name="Albert V.A."/>
            <person name="Wincker P."/>
            <person name="Lashermes P."/>
        </authorList>
    </citation>
    <scope>NUCLEOTIDE SEQUENCE [LARGE SCALE GENOMIC DNA]</scope>
    <source>
        <strain evidence="8">cv. DH200-94</strain>
    </source>
</reference>
<keyword evidence="5" id="KW-0809">Transit peptide</keyword>
<proteinExistence type="predicted"/>
<dbReference type="GO" id="GO:0009451">
    <property type="term" value="P:RNA modification"/>
    <property type="evidence" value="ECO:0007669"/>
    <property type="project" value="InterPro"/>
</dbReference>
<dbReference type="PANTHER" id="PTHR47926:SF452">
    <property type="entry name" value="PENTATRICOPEPTIDE REPEAT-CONTAINING PROTEIN"/>
    <property type="match status" value="1"/>
</dbReference>
<evidence type="ECO:0000256" key="2">
    <source>
        <dbReference type="ARBA" id="ARBA00022528"/>
    </source>
</evidence>
<dbReference type="InterPro" id="IPR046960">
    <property type="entry name" value="PPR_At4g14850-like_plant"/>
</dbReference>
<dbReference type="OrthoDB" id="756178at2759"/>
<evidence type="ECO:0008006" key="9">
    <source>
        <dbReference type="Google" id="ProtNLM"/>
    </source>
</evidence>
<dbReference type="NCBIfam" id="TIGR00756">
    <property type="entry name" value="PPR"/>
    <property type="match status" value="3"/>
</dbReference>
<evidence type="ECO:0000256" key="1">
    <source>
        <dbReference type="ARBA" id="ARBA00004229"/>
    </source>
</evidence>
<dbReference type="Pfam" id="PF20431">
    <property type="entry name" value="E_motif"/>
    <property type="match status" value="1"/>
</dbReference>
<protein>
    <recommendedName>
        <fullName evidence="9">Pentacotripeptide-repeat region of PRORP domain-containing protein</fullName>
    </recommendedName>
</protein>
<feature type="repeat" description="PPR" evidence="6">
    <location>
        <begin position="235"/>
        <end position="269"/>
    </location>
</feature>
<evidence type="ECO:0000313" key="8">
    <source>
        <dbReference type="Proteomes" id="UP000295252"/>
    </source>
</evidence>
<dbReference type="Pfam" id="PF01535">
    <property type="entry name" value="PPR"/>
    <property type="match status" value="7"/>
</dbReference>
<dbReference type="FunFam" id="1.25.40.10:FF:000090">
    <property type="entry name" value="Pentatricopeptide repeat-containing protein, chloroplastic"/>
    <property type="match status" value="1"/>
</dbReference>
<dbReference type="EMBL" id="HG739225">
    <property type="protein sequence ID" value="CDP16989.1"/>
    <property type="molecule type" value="Genomic_DNA"/>
</dbReference>
<keyword evidence="2" id="KW-0150">Chloroplast</keyword>
<name>A0A068V908_COFCA</name>
<evidence type="ECO:0000313" key="7">
    <source>
        <dbReference type="EMBL" id="CDP16989.1"/>
    </source>
</evidence>
<dbReference type="AlphaFoldDB" id="A0A068V908"/>
<feature type="repeat" description="PPR" evidence="6">
    <location>
        <begin position="644"/>
        <end position="678"/>
    </location>
</feature>
<sequence>MTLHNPYQRYSVGVRTKQGHAIQMRLSQTIMSSSALPLPHRCSFTTTTSFAQSNHTYSSTPVNNKAPLASPHLDQQCSSQDSIKRHFDHGFPQKPKTIRYRFSQLCKEGQIHVARQLFDSIPQPTTVLWNAIIIGYICNDLHHEAIALYSKMMKSSSQHQPDPYTFSSVLKACAETKELRIGKAVHCHILRSCIYAGRIVYNSLLNMYATCLSSFDALYSCDLVKRVFSTMPKRNVVAWNTMISWYLKTERPVEGLVHFVMMLKMGIKPTPVSFVNVFPATSRVMDVQIAHVLYGMVIKFGDEYVNDLFVVSSAIYMYAELGCLADARRIFDHCLERNIEIWNSLIGGCVQNNCAIEALHLFLEALQAQDDVGVDDVTFLSALTATSQLQSLGFAQQLHASLIKNSLVSHAILQNAIVSTYSKCNSISESFRVFNGMQERDIVSWNTMVSALVQNGMDVEGLMLVHEMQSQKFMIDGVTIAAVLSAASNLRNLDIGKQTHAYLIRHRIQFEGMNTYLIDMYAKSGMMKAAQAVFNMNCSKDRDPAMWNAMISANTHNGLIEKSFAVLTQMLELDLTPTAVTLASILPACSQSGSLALGKAIHGFAIRNFLDDNVFVGSALVDMYSKSGAIHYAESVFEKSPNKNSITYTNMIVGYGQHGMGDKAILLFNAWRGSGFQPDGVPFLAALSACSYSGLITEGLQIFESMRDHEVQPSLEHYACVVDMLGRVGRVVEAYMFADEIDEECNVLGIWGSLLAACRIHKNFELGKVVADKLLALAGGDKTTGYHVLLSNIYAAEGNWEYVNRVRRGMREKGLTKEVGCSWINISGVAHCFASKDEAHPVCCEIYEMLGYLSTNMKDAGYSASLRWQEVWISEFGE</sequence>
<dbReference type="InterPro" id="IPR002885">
    <property type="entry name" value="PPR_rpt"/>
</dbReference>
<dbReference type="PhylomeDB" id="A0A068V908"/>
<dbReference type="InterPro" id="IPR011990">
    <property type="entry name" value="TPR-like_helical_dom_sf"/>
</dbReference>
<dbReference type="InterPro" id="IPR046848">
    <property type="entry name" value="E_motif"/>
</dbReference>
<dbReference type="PROSITE" id="PS51375">
    <property type="entry name" value="PPR"/>
    <property type="match status" value="5"/>
</dbReference>
<dbReference type="FunFam" id="1.25.40.10:FF:000496">
    <property type="entry name" value="Pentatricopeptide repeat-containing protein chloroplastic"/>
    <property type="match status" value="1"/>
</dbReference>
<dbReference type="FunCoup" id="A0A068V908">
    <property type="interactions" value="817"/>
</dbReference>
<keyword evidence="3" id="KW-0934">Plastid</keyword>
<evidence type="ECO:0000256" key="6">
    <source>
        <dbReference type="PROSITE-ProRule" id="PRU00708"/>
    </source>
</evidence>